<reference evidence="4" key="1">
    <citation type="submission" date="2016-02" db="EMBL/GenBank/DDBJ databases">
        <authorList>
            <person name="liu f."/>
        </authorList>
    </citation>
    <scope>NUCLEOTIDE SEQUENCE [LARGE SCALE GENOMIC DNA]</scope>
</reference>
<dbReference type="EMBL" id="FITM01000122">
    <property type="protein sequence ID" value="SAY39079.1"/>
    <property type="molecule type" value="Genomic_DNA"/>
</dbReference>
<accession>A0A171DH36</accession>
<gene>
    <name evidence="3" type="ORF">FLM9_1126</name>
</gene>
<keyword evidence="2" id="KW-1133">Transmembrane helix</keyword>
<dbReference type="Pfam" id="PF11371">
    <property type="entry name" value="DUF3172"/>
    <property type="match status" value="1"/>
</dbReference>
<evidence type="ECO:0000313" key="4">
    <source>
        <dbReference type="Proteomes" id="UP000182631"/>
    </source>
</evidence>
<evidence type="ECO:0000256" key="1">
    <source>
        <dbReference type="SAM" id="MobiDB-lite"/>
    </source>
</evidence>
<organism evidence="3 4">
    <name type="scientific">Candidatus Synechococcus spongiarum</name>
    <dbReference type="NCBI Taxonomy" id="431041"/>
    <lineage>
        <taxon>Bacteria</taxon>
        <taxon>Bacillati</taxon>
        <taxon>Cyanobacteriota</taxon>
        <taxon>Cyanophyceae</taxon>
        <taxon>Synechococcales</taxon>
        <taxon>Synechococcaceae</taxon>
        <taxon>Synechococcus</taxon>
    </lineage>
</organism>
<dbReference type="Proteomes" id="UP000182631">
    <property type="component" value="Unassembled WGS sequence"/>
</dbReference>
<dbReference type="RefSeq" id="WP_074457573.1">
    <property type="nucleotide sequence ID" value="NZ_FITM01000122.1"/>
</dbReference>
<keyword evidence="2" id="KW-0472">Membrane</keyword>
<feature type="compositionally biased region" description="Basic and acidic residues" evidence="1">
    <location>
        <begin position="10"/>
        <end position="26"/>
    </location>
</feature>
<protein>
    <recommendedName>
        <fullName evidence="5">DUF3172 domain-containing protein</fullName>
    </recommendedName>
</protein>
<keyword evidence="4" id="KW-1185">Reference proteome</keyword>
<sequence length="202" mass="22325">MAPRRPTYRSSERSPRRPAPDRRDPPPRALGPGKPGQDGSSRRFGNLWLLAGVLVVGIGIGSFITTTQSAGSRTGNISSSQDLDLAVPDPEFCKQWGASAYVMDVELYQTMNPVTSFVTQPKLQPGCVIRRENWSVLQKEGVVSSEDMRRCKQRMNTFAYIGSIRDQPVVRCVYQTDRTDNLFLGRIGEDGSGVLNGETGRF</sequence>
<feature type="region of interest" description="Disordered" evidence="1">
    <location>
        <begin position="1"/>
        <end position="41"/>
    </location>
</feature>
<evidence type="ECO:0000256" key="2">
    <source>
        <dbReference type="SAM" id="Phobius"/>
    </source>
</evidence>
<feature type="transmembrane region" description="Helical" evidence="2">
    <location>
        <begin position="44"/>
        <end position="64"/>
    </location>
</feature>
<dbReference type="OrthoDB" id="455197at2"/>
<name>A0A171DH36_9SYNE</name>
<dbReference type="AlphaFoldDB" id="A0A171DH36"/>
<keyword evidence="2" id="KW-0812">Transmembrane</keyword>
<evidence type="ECO:0000313" key="3">
    <source>
        <dbReference type="EMBL" id="SAY39079.1"/>
    </source>
</evidence>
<dbReference type="InterPro" id="IPR021511">
    <property type="entry name" value="DUF3172"/>
</dbReference>
<proteinExistence type="predicted"/>
<evidence type="ECO:0008006" key="5">
    <source>
        <dbReference type="Google" id="ProtNLM"/>
    </source>
</evidence>